<evidence type="ECO:0000259" key="8">
    <source>
        <dbReference type="Pfam" id="PF02397"/>
    </source>
</evidence>
<evidence type="ECO:0000256" key="4">
    <source>
        <dbReference type="ARBA" id="ARBA00022692"/>
    </source>
</evidence>
<keyword evidence="6 7" id="KW-0472">Membrane</keyword>
<evidence type="ECO:0000313" key="10">
    <source>
        <dbReference type="Proteomes" id="UP000467428"/>
    </source>
</evidence>
<reference evidence="9 10" key="1">
    <citation type="journal article" date="2019" name="Emerg. Microbes Infect.">
        <title>Comprehensive subspecies identification of 175 nontuberculous mycobacteria species based on 7547 genomic profiles.</title>
        <authorList>
            <person name="Matsumoto Y."/>
            <person name="Kinjo T."/>
            <person name="Motooka D."/>
            <person name="Nabeya D."/>
            <person name="Jung N."/>
            <person name="Uechi K."/>
            <person name="Horii T."/>
            <person name="Iida T."/>
            <person name="Fujita J."/>
            <person name="Nakamura S."/>
        </authorList>
    </citation>
    <scope>NUCLEOTIDE SEQUENCE [LARGE SCALE GENOMIC DNA]</scope>
    <source>
        <strain evidence="9 10">JCM 18538</strain>
    </source>
</reference>
<evidence type="ECO:0000256" key="1">
    <source>
        <dbReference type="ARBA" id="ARBA00004141"/>
    </source>
</evidence>
<dbReference type="Pfam" id="PF13727">
    <property type="entry name" value="CoA_binding_3"/>
    <property type="match status" value="1"/>
</dbReference>
<keyword evidence="10" id="KW-1185">Reference proteome</keyword>
<dbReference type="InterPro" id="IPR017475">
    <property type="entry name" value="EPS_sugar_tfrase"/>
</dbReference>
<protein>
    <submittedName>
        <fullName evidence="9">Polyprenyl glycosylphosphotransferase</fullName>
    </submittedName>
</protein>
<feature type="domain" description="Bacterial sugar transferase" evidence="8">
    <location>
        <begin position="226"/>
        <end position="413"/>
    </location>
</feature>
<dbReference type="GO" id="GO:0016020">
    <property type="term" value="C:membrane"/>
    <property type="evidence" value="ECO:0007669"/>
    <property type="project" value="UniProtKB-SubCell"/>
</dbReference>
<comment type="subcellular location">
    <subcellularLocation>
        <location evidence="1">Membrane</location>
        <topology evidence="1">Multi-pass membrane protein</topology>
    </subcellularLocation>
</comment>
<dbReference type="PANTHER" id="PTHR30576">
    <property type="entry name" value="COLANIC BIOSYNTHESIS UDP-GLUCOSE LIPID CARRIER TRANSFERASE"/>
    <property type="match status" value="1"/>
</dbReference>
<dbReference type="PANTHER" id="PTHR30576:SF10">
    <property type="entry name" value="SLL5057 PROTEIN"/>
    <property type="match status" value="1"/>
</dbReference>
<keyword evidence="3 9" id="KW-0808">Transferase</keyword>
<comment type="similarity">
    <text evidence="2">Belongs to the bacterial sugar transferase family.</text>
</comment>
<dbReference type="GO" id="GO:0016780">
    <property type="term" value="F:phosphotransferase activity, for other substituted phosphate groups"/>
    <property type="evidence" value="ECO:0007669"/>
    <property type="project" value="TreeGrafter"/>
</dbReference>
<dbReference type="Proteomes" id="UP000467428">
    <property type="component" value="Chromosome"/>
</dbReference>
<keyword evidence="5 7" id="KW-1133">Transmembrane helix</keyword>
<proteinExistence type="inferred from homology"/>
<evidence type="ECO:0000256" key="6">
    <source>
        <dbReference type="ARBA" id="ARBA00023136"/>
    </source>
</evidence>
<sequence>MSGGIAAGWLLLLGAFRTRARSVLGVGTEEYRRVWTATMTTFVGVALISSLLKLDLSRGYLAIALPLGMTALTLNRHVARRYVSAQHRRGRFANPVLAVGSLRAVDEFAHSLTKHPTHGYRLIGSCSPSVLRQHAEGTDDGEPVESDFAQTVRRSGATTVVVLSGDLTASELRSLSWQLEALDVDLVMSPGMVDVAEPRLTLRAGGGLPLLHVEKPQYDGAKRIGKRAFDVGFSLLVLTLLLPALLGAALAVKLTSRGPVFYRANRIGLDGKPFRMIKFRSMVADADAMTATLTHLNESDGLLFKIRDDPRVTRVGHFLRRYSIDELPQFLNVLRGEMSVVGPRPPLPREVDAYDADVRRRLLVRPGITGLWQVSGRSDLSWEDSVRLDLSYVENWSMAADLAIAAATVNAVLAGRGAY</sequence>
<dbReference type="NCBIfam" id="TIGR03025">
    <property type="entry name" value="EPS_sugtrans"/>
    <property type="match status" value="1"/>
</dbReference>
<dbReference type="AlphaFoldDB" id="A0A7I7RXI9"/>
<accession>A0A7I7RXI9</accession>
<gene>
    <name evidence="9" type="ORF">MARA_27250</name>
</gene>
<keyword evidence="4 7" id="KW-0812">Transmembrane</keyword>
<geneLocation type="plasmid" evidence="10">
    <name>pjcm18538 dna</name>
</geneLocation>
<dbReference type="InterPro" id="IPR003362">
    <property type="entry name" value="Bact_transf"/>
</dbReference>
<evidence type="ECO:0000256" key="7">
    <source>
        <dbReference type="SAM" id="Phobius"/>
    </source>
</evidence>
<evidence type="ECO:0000256" key="3">
    <source>
        <dbReference type="ARBA" id="ARBA00022679"/>
    </source>
</evidence>
<evidence type="ECO:0000256" key="5">
    <source>
        <dbReference type="ARBA" id="ARBA00022989"/>
    </source>
</evidence>
<dbReference type="Pfam" id="PF02397">
    <property type="entry name" value="Bac_transf"/>
    <property type="match status" value="1"/>
</dbReference>
<name>A0A7I7RXI9_9MYCO</name>
<evidence type="ECO:0000256" key="2">
    <source>
        <dbReference type="ARBA" id="ARBA00006464"/>
    </source>
</evidence>
<dbReference type="KEGG" id="marz:MARA_27250"/>
<feature type="transmembrane region" description="Helical" evidence="7">
    <location>
        <begin position="231"/>
        <end position="252"/>
    </location>
</feature>
<organism evidence="9 10">
    <name type="scientific">Mycolicibacterium arabiense</name>
    <dbReference type="NCBI Taxonomy" id="1286181"/>
    <lineage>
        <taxon>Bacteria</taxon>
        <taxon>Bacillati</taxon>
        <taxon>Actinomycetota</taxon>
        <taxon>Actinomycetes</taxon>
        <taxon>Mycobacteriales</taxon>
        <taxon>Mycobacteriaceae</taxon>
        <taxon>Mycolicibacterium</taxon>
    </lineage>
</organism>
<dbReference type="EMBL" id="AP022593">
    <property type="protein sequence ID" value="BBY49257.1"/>
    <property type="molecule type" value="Genomic_DNA"/>
</dbReference>
<evidence type="ECO:0000313" key="9">
    <source>
        <dbReference type="EMBL" id="BBY49257.1"/>
    </source>
</evidence>